<dbReference type="EMBL" id="JBDIME010000011">
    <property type="protein sequence ID" value="MEN2790744.1"/>
    <property type="molecule type" value="Genomic_DNA"/>
</dbReference>
<keyword evidence="2" id="KW-1185">Reference proteome</keyword>
<organism evidence="1 2">
    <name type="scientific">Sphingomonas oligophenolica</name>
    <dbReference type="NCBI Taxonomy" id="301154"/>
    <lineage>
        <taxon>Bacteria</taxon>
        <taxon>Pseudomonadati</taxon>
        <taxon>Pseudomonadota</taxon>
        <taxon>Alphaproteobacteria</taxon>
        <taxon>Sphingomonadales</taxon>
        <taxon>Sphingomonadaceae</taxon>
        <taxon>Sphingomonas</taxon>
    </lineage>
</organism>
<gene>
    <name evidence="1" type="ORF">ABC974_13980</name>
</gene>
<protein>
    <submittedName>
        <fullName evidence="1">Uncharacterized protein</fullName>
    </submittedName>
</protein>
<evidence type="ECO:0000313" key="2">
    <source>
        <dbReference type="Proteomes" id="UP001419910"/>
    </source>
</evidence>
<sequence length="46" mass="4955">MPLDHHKQGLIQSAANSVKKRLDLRALRIAEPALAAKPAQSRANPA</sequence>
<accession>A0ABU9Y4K9</accession>
<comment type="caution">
    <text evidence="1">The sequence shown here is derived from an EMBL/GenBank/DDBJ whole genome shotgun (WGS) entry which is preliminary data.</text>
</comment>
<dbReference type="RefSeq" id="WP_343890071.1">
    <property type="nucleotide sequence ID" value="NZ_BAAAEH010000028.1"/>
</dbReference>
<dbReference type="Proteomes" id="UP001419910">
    <property type="component" value="Unassembled WGS sequence"/>
</dbReference>
<evidence type="ECO:0000313" key="1">
    <source>
        <dbReference type="EMBL" id="MEN2790744.1"/>
    </source>
</evidence>
<proteinExistence type="predicted"/>
<reference evidence="1 2" key="1">
    <citation type="submission" date="2024-05" db="EMBL/GenBank/DDBJ databases">
        <authorList>
            <person name="Liu Q."/>
            <person name="Xin Y.-H."/>
        </authorList>
    </citation>
    <scope>NUCLEOTIDE SEQUENCE [LARGE SCALE GENOMIC DNA]</scope>
    <source>
        <strain evidence="1 2">CGMCC 1.10181</strain>
    </source>
</reference>
<name>A0ABU9Y4K9_9SPHN</name>